<sequence length="125" mass="13019">MMSLVLLSSVAFTTNTLYAQSYYKWIDAQGSTHYTKTPPPKGAKKQGKVDTYSSTSSTSAATSSPTTPPTPTTNTATSSLGSNSSPASAPATAPAISSESSKRDITDRSNPTMKTPARTASSRTF</sequence>
<feature type="signal peptide" evidence="2">
    <location>
        <begin position="1"/>
        <end position="19"/>
    </location>
</feature>
<evidence type="ECO:0000313" key="4">
    <source>
        <dbReference type="Proteomes" id="UP001256400"/>
    </source>
</evidence>
<name>A0AB38YZG4_9GAMM</name>
<feature type="chain" id="PRO_5044200305" evidence="2">
    <location>
        <begin position="20"/>
        <end position="125"/>
    </location>
</feature>
<reference evidence="3" key="1">
    <citation type="submission" date="2023-09" db="EMBL/GenBank/DDBJ databases">
        <title>Acinetobacter soli.</title>
        <authorList>
            <person name="Kim B."/>
            <person name="Kim D."/>
            <person name="Park D."/>
        </authorList>
    </citation>
    <scope>NUCLEOTIDE SEQUENCE</scope>
    <source>
        <strain evidence="3">2023.05</strain>
    </source>
</reference>
<gene>
    <name evidence="3" type="ORF">RHP80_06855</name>
</gene>
<evidence type="ECO:0000256" key="1">
    <source>
        <dbReference type="SAM" id="MobiDB-lite"/>
    </source>
</evidence>
<feature type="compositionally biased region" description="Low complexity" evidence="1">
    <location>
        <begin position="53"/>
        <end position="65"/>
    </location>
</feature>
<feature type="compositionally biased region" description="Low complexity" evidence="1">
    <location>
        <begin position="72"/>
        <end position="99"/>
    </location>
</feature>
<proteinExistence type="predicted"/>
<dbReference type="EMBL" id="CP134206">
    <property type="protein sequence ID" value="WND06850.1"/>
    <property type="molecule type" value="Genomic_DNA"/>
</dbReference>
<accession>A0AB38YZG4</accession>
<dbReference type="AlphaFoldDB" id="A0AB38YZG4"/>
<keyword evidence="2" id="KW-0732">Signal</keyword>
<feature type="region of interest" description="Disordered" evidence="1">
    <location>
        <begin position="31"/>
        <end position="125"/>
    </location>
</feature>
<feature type="compositionally biased region" description="Polar residues" evidence="1">
    <location>
        <begin position="108"/>
        <end position="125"/>
    </location>
</feature>
<evidence type="ECO:0000313" key="3">
    <source>
        <dbReference type="EMBL" id="WND06850.1"/>
    </source>
</evidence>
<evidence type="ECO:0000256" key="2">
    <source>
        <dbReference type="SAM" id="SignalP"/>
    </source>
</evidence>
<dbReference type="Proteomes" id="UP001256400">
    <property type="component" value="Chromosome"/>
</dbReference>
<protein>
    <submittedName>
        <fullName evidence="3">DUF4124 domain-containing protein</fullName>
    </submittedName>
</protein>
<dbReference type="RefSeq" id="WP_171250587.1">
    <property type="nucleotide sequence ID" value="NZ_BKFD01000014.1"/>
</dbReference>
<organism evidence="3 4">
    <name type="scientific">Acinetobacter soli</name>
    <dbReference type="NCBI Taxonomy" id="487316"/>
    <lineage>
        <taxon>Bacteria</taxon>
        <taxon>Pseudomonadati</taxon>
        <taxon>Pseudomonadota</taxon>
        <taxon>Gammaproteobacteria</taxon>
        <taxon>Moraxellales</taxon>
        <taxon>Moraxellaceae</taxon>
        <taxon>Acinetobacter</taxon>
    </lineage>
</organism>